<dbReference type="AlphaFoldDB" id="A0AAJ7FV85"/>
<feature type="transmembrane region" description="Helical" evidence="9">
    <location>
        <begin position="155"/>
        <end position="173"/>
    </location>
</feature>
<evidence type="ECO:0000256" key="6">
    <source>
        <dbReference type="ARBA" id="ARBA00022989"/>
    </source>
</evidence>
<name>A0AAJ7FV85_CEPCN</name>
<dbReference type="NCBIfam" id="TIGR02970">
    <property type="entry name" value="succ_dehyd_cytB"/>
    <property type="match status" value="1"/>
</dbReference>
<accession>A0AAJ7FV85</accession>
<comment type="subcellular location">
    <subcellularLocation>
        <location evidence="1">Membrane</location>
        <topology evidence="1">Multi-pass membrane protein</topology>
    </subcellularLocation>
</comment>
<dbReference type="Gene3D" id="1.20.1300.10">
    <property type="entry name" value="Fumarate reductase/succinate dehydrogenase, transmembrane subunit"/>
    <property type="match status" value="1"/>
</dbReference>
<dbReference type="GO" id="GO:0006099">
    <property type="term" value="P:tricarboxylic acid cycle"/>
    <property type="evidence" value="ECO:0007669"/>
    <property type="project" value="InterPro"/>
</dbReference>
<dbReference type="GO" id="GO:0009055">
    <property type="term" value="F:electron transfer activity"/>
    <property type="evidence" value="ECO:0007669"/>
    <property type="project" value="InterPro"/>
</dbReference>
<evidence type="ECO:0000256" key="1">
    <source>
        <dbReference type="ARBA" id="ARBA00004141"/>
    </source>
</evidence>
<keyword evidence="4 9" id="KW-0812">Transmembrane</keyword>
<dbReference type="Pfam" id="PF01127">
    <property type="entry name" value="Sdh_cyt"/>
    <property type="match status" value="1"/>
</dbReference>
<evidence type="ECO:0000313" key="11">
    <source>
        <dbReference type="RefSeq" id="XP_015610035.1"/>
    </source>
</evidence>
<evidence type="ECO:0000256" key="3">
    <source>
        <dbReference type="ARBA" id="ARBA00022617"/>
    </source>
</evidence>
<dbReference type="InterPro" id="IPR018495">
    <property type="entry name" value="Succ_DH_cyt_bsu_CS"/>
</dbReference>
<dbReference type="Proteomes" id="UP000694920">
    <property type="component" value="Unplaced"/>
</dbReference>
<keyword evidence="8 9" id="KW-0472">Membrane</keyword>
<dbReference type="FunFam" id="1.20.1300.10:FF:000011">
    <property type="entry name" value="Succinate dehydrogenase cytochrome b560 subunit"/>
    <property type="match status" value="1"/>
</dbReference>
<dbReference type="InterPro" id="IPR014314">
    <property type="entry name" value="Succ_DH_cytb556"/>
</dbReference>
<evidence type="ECO:0000256" key="8">
    <source>
        <dbReference type="ARBA" id="ARBA00023136"/>
    </source>
</evidence>
<evidence type="ECO:0000256" key="9">
    <source>
        <dbReference type="SAM" id="Phobius"/>
    </source>
</evidence>
<keyword evidence="10" id="KW-1185">Reference proteome</keyword>
<feature type="transmembrane region" description="Helical" evidence="9">
    <location>
        <begin position="117"/>
        <end position="134"/>
    </location>
</feature>
<organism evidence="10 11">
    <name type="scientific">Cephus cinctus</name>
    <name type="common">Wheat stem sawfly</name>
    <dbReference type="NCBI Taxonomy" id="211228"/>
    <lineage>
        <taxon>Eukaryota</taxon>
        <taxon>Metazoa</taxon>
        <taxon>Ecdysozoa</taxon>
        <taxon>Arthropoda</taxon>
        <taxon>Hexapoda</taxon>
        <taxon>Insecta</taxon>
        <taxon>Pterygota</taxon>
        <taxon>Neoptera</taxon>
        <taxon>Endopterygota</taxon>
        <taxon>Hymenoptera</taxon>
        <taxon>Cephoidea</taxon>
        <taxon>Cephidae</taxon>
        <taxon>Cephus</taxon>
    </lineage>
</organism>
<keyword evidence="5" id="KW-0479">Metal-binding</keyword>
<dbReference type="PROSITE" id="PS01000">
    <property type="entry name" value="SDH_CYT_1"/>
    <property type="match status" value="1"/>
</dbReference>
<evidence type="ECO:0000256" key="7">
    <source>
        <dbReference type="ARBA" id="ARBA00023004"/>
    </source>
</evidence>
<dbReference type="CDD" id="cd03499">
    <property type="entry name" value="SQR_TypeC_SdhC"/>
    <property type="match status" value="1"/>
</dbReference>
<protein>
    <submittedName>
        <fullName evidence="11">Succinate dehydrogenase cytochrome b560 subunit, mitochondrial</fullName>
    </submittedName>
</protein>
<dbReference type="KEGG" id="ccin:107274939"/>
<keyword evidence="6 9" id="KW-1133">Transmembrane helix</keyword>
<comment type="pathway">
    <text evidence="2">Carbohydrate metabolism; tricarboxylic acid cycle.</text>
</comment>
<proteinExistence type="predicted"/>
<dbReference type="CTD" id="6391"/>
<sequence length="174" mass="18913">MAICYTRLLCQRNLGLTSLRCLYTSNPISVSATNSLCATTRVCETHDERNLRLKRPLSPHLTIYQPQLTSMLSITHRATGIALSSYAIIFGFSALLLPGGVPCLIESIQALCLPGPILFVGKALVAFPATFHYFNGIRHLIWDLGKCLTIKEVYTTGYIVMALGAITAVALAAL</sequence>
<dbReference type="InterPro" id="IPR000701">
    <property type="entry name" value="SuccDH_FuR_B_TM-su"/>
</dbReference>
<dbReference type="GO" id="GO:0046872">
    <property type="term" value="F:metal ion binding"/>
    <property type="evidence" value="ECO:0007669"/>
    <property type="project" value="UniProtKB-KW"/>
</dbReference>
<feature type="transmembrane region" description="Helical" evidence="9">
    <location>
        <begin position="78"/>
        <end position="97"/>
    </location>
</feature>
<evidence type="ECO:0000256" key="2">
    <source>
        <dbReference type="ARBA" id="ARBA00005163"/>
    </source>
</evidence>
<gene>
    <name evidence="11" type="primary">LOC107274939</name>
</gene>
<keyword evidence="7" id="KW-0408">Iron</keyword>
<reference evidence="11" key="1">
    <citation type="submission" date="2025-08" db="UniProtKB">
        <authorList>
            <consortium name="RefSeq"/>
        </authorList>
    </citation>
    <scope>IDENTIFICATION</scope>
</reference>
<dbReference type="PANTHER" id="PTHR10978">
    <property type="entry name" value="SUCCINATE DEHYDROGENASE CYTOCHROME B560 SUBUNIT"/>
    <property type="match status" value="1"/>
</dbReference>
<dbReference type="GO" id="GO:0016020">
    <property type="term" value="C:membrane"/>
    <property type="evidence" value="ECO:0007669"/>
    <property type="project" value="UniProtKB-SubCell"/>
</dbReference>
<dbReference type="SUPFAM" id="SSF81343">
    <property type="entry name" value="Fumarate reductase respiratory complex transmembrane subunits"/>
    <property type="match status" value="1"/>
</dbReference>
<dbReference type="PROSITE" id="PS01001">
    <property type="entry name" value="SDH_CYT_2"/>
    <property type="match status" value="1"/>
</dbReference>
<evidence type="ECO:0000256" key="4">
    <source>
        <dbReference type="ARBA" id="ARBA00022692"/>
    </source>
</evidence>
<dbReference type="PANTHER" id="PTHR10978:SF5">
    <property type="entry name" value="SUCCINATE DEHYDROGENASE CYTOCHROME B560 SUBUNIT, MITOCHONDRIAL"/>
    <property type="match status" value="1"/>
</dbReference>
<evidence type="ECO:0000256" key="5">
    <source>
        <dbReference type="ARBA" id="ARBA00022723"/>
    </source>
</evidence>
<dbReference type="RefSeq" id="XP_015610035.1">
    <property type="nucleotide sequence ID" value="XM_015754549.2"/>
</dbReference>
<keyword evidence="3" id="KW-0349">Heme</keyword>
<dbReference type="GO" id="GO:0006121">
    <property type="term" value="P:mitochondrial electron transport, succinate to ubiquinone"/>
    <property type="evidence" value="ECO:0007669"/>
    <property type="project" value="TreeGrafter"/>
</dbReference>
<dbReference type="GO" id="GO:0005739">
    <property type="term" value="C:mitochondrion"/>
    <property type="evidence" value="ECO:0007669"/>
    <property type="project" value="GOC"/>
</dbReference>
<evidence type="ECO:0000313" key="10">
    <source>
        <dbReference type="Proteomes" id="UP000694920"/>
    </source>
</evidence>
<dbReference type="InterPro" id="IPR034804">
    <property type="entry name" value="SQR/QFR_C/D"/>
</dbReference>
<dbReference type="GeneID" id="107274939"/>